<proteinExistence type="predicted"/>
<dbReference type="InterPro" id="IPR001650">
    <property type="entry name" value="Helicase_C-like"/>
</dbReference>
<dbReference type="SMART" id="SM00490">
    <property type="entry name" value="HELICc"/>
    <property type="match status" value="1"/>
</dbReference>
<feature type="domain" description="Helicase ATP-binding" evidence="7">
    <location>
        <begin position="293"/>
        <end position="417"/>
    </location>
</feature>
<feature type="compositionally biased region" description="Polar residues" evidence="6">
    <location>
        <begin position="105"/>
        <end position="119"/>
    </location>
</feature>
<gene>
    <name evidence="10" type="ORF">MTR67_048786</name>
</gene>
<sequence length="907" mass="102416">MLAAPRPPSLTVGCFKFQKPSANVNLVQRNVGSSNCKRVVVAAKATYSRVPLDTPGAYQLTDEDTGEKFIVWGGAEDDSSNSPIPSNEVLSWKPLPSPNNNNNNDSTINQASNRGSTGNFGRLKFRRMRDLVRKSYTKNKERDVIEHDEHNVRNTSSQSSTSSYGEPDQLKEKQKLSARALAKIQQLESRKNSPKTIRMEDEGYNGEFDAESARLVDSGSKASASSLRGWDGGQSIHHRSMGEEISRGRQNLDDRNNFFSRKSFQDMGCSDYMIEALRNQHFVRPSHIQSMTFEPIMAGKSCIISDQSGSGKTLAYLLPLIQRLRQEELQGLSKPSPQSPRVVILAPTAELASQVLNTCRSFSKSGVPFRSMVVTGGFRQRTQLENLRQELDILIATPGRFMFLIKEGYLQLTNLKWRKSRAWNVRCCSFGVDVDQLEREKLGIGALPTNYLGMTLGEKSKSRGVWNAMLEKCEKRLTNWKSQFIPGGGRLTLINSVLDALPTYMMFIFPAPDNIGQDALKHLFPEIYTLCEQQQAIVAEEWTGQGWNLNLRRYLRIADLYNTLVQFNVDRRGRGRQFGLVKQRMFQTAGIEMEIQLTEKRDGRISLHAFSDLFGQKGRCFEDKQCNIQKFMMNCSTLYYFWCKQELIIQSFDVLDSFAVLDEVDILFNDEDFETAFQCLINSSPIITQYLFVTATLPMDIYNKLIESFPDCELVTGPGMHRTSPGLEEVLVDCSGDETAEKSPDTAFLNKKNALLQLVERSPVPKTIVFCNKIDSCRKVENALKRFDRKGFAIKILPFHAALDQESRLANMKEFRSSKVEDVSLFLVCTDRASRGIDFEGVDHVVLFDYPRDPSEYVRRVGRTARGAGGKGKAFIFVVGKQVSLARRVMERNSKGHPLHDVPSILT</sequence>
<dbReference type="PROSITE" id="PS51192">
    <property type="entry name" value="HELICASE_ATP_BIND_1"/>
    <property type="match status" value="1"/>
</dbReference>
<dbReference type="GO" id="GO:0003724">
    <property type="term" value="F:RNA helicase activity"/>
    <property type="evidence" value="ECO:0007669"/>
    <property type="project" value="InterPro"/>
</dbReference>
<dbReference type="AlphaFoldDB" id="A0AAF0V223"/>
<evidence type="ECO:0008006" key="12">
    <source>
        <dbReference type="Google" id="ProtNLM"/>
    </source>
</evidence>
<dbReference type="Pfam" id="PF00270">
    <property type="entry name" value="DEAD"/>
    <property type="match status" value="1"/>
</dbReference>
<dbReference type="Pfam" id="PF00271">
    <property type="entry name" value="Helicase_C"/>
    <property type="match status" value="1"/>
</dbReference>
<evidence type="ECO:0000259" key="9">
    <source>
        <dbReference type="PROSITE" id="PS51195"/>
    </source>
</evidence>
<name>A0AAF0V223_SOLVR</name>
<feature type="compositionally biased region" description="Basic and acidic residues" evidence="6">
    <location>
        <begin position="136"/>
        <end position="152"/>
    </location>
</feature>
<keyword evidence="2" id="KW-0378">Hydrolase</keyword>
<dbReference type="GO" id="GO:0016787">
    <property type="term" value="F:hydrolase activity"/>
    <property type="evidence" value="ECO:0007669"/>
    <property type="project" value="UniProtKB-KW"/>
</dbReference>
<dbReference type="PROSITE" id="PS51194">
    <property type="entry name" value="HELICASE_CTER"/>
    <property type="match status" value="1"/>
</dbReference>
<dbReference type="CDD" id="cd18787">
    <property type="entry name" value="SF2_C_DEAD"/>
    <property type="match status" value="1"/>
</dbReference>
<feature type="short sequence motif" description="Q motif" evidence="5">
    <location>
        <begin position="262"/>
        <end position="290"/>
    </location>
</feature>
<dbReference type="InterPro" id="IPR044742">
    <property type="entry name" value="DEAD/DEAH_RhlB"/>
</dbReference>
<evidence type="ECO:0000256" key="3">
    <source>
        <dbReference type="ARBA" id="ARBA00022806"/>
    </source>
</evidence>
<dbReference type="EMBL" id="CP133622">
    <property type="protein sequence ID" value="WMV55401.1"/>
    <property type="molecule type" value="Genomic_DNA"/>
</dbReference>
<dbReference type="SMART" id="SM00487">
    <property type="entry name" value="DEXDc"/>
    <property type="match status" value="1"/>
</dbReference>
<evidence type="ECO:0000256" key="4">
    <source>
        <dbReference type="ARBA" id="ARBA00022840"/>
    </source>
</evidence>
<evidence type="ECO:0000313" key="11">
    <source>
        <dbReference type="Proteomes" id="UP001234989"/>
    </source>
</evidence>
<accession>A0AAF0V223</accession>
<evidence type="ECO:0000256" key="1">
    <source>
        <dbReference type="ARBA" id="ARBA00022741"/>
    </source>
</evidence>
<keyword evidence="4" id="KW-0067">ATP-binding</keyword>
<feature type="domain" description="DEAD-box RNA helicase Q" evidence="9">
    <location>
        <begin position="262"/>
        <end position="290"/>
    </location>
</feature>
<dbReference type="GO" id="GO:0005524">
    <property type="term" value="F:ATP binding"/>
    <property type="evidence" value="ECO:0007669"/>
    <property type="project" value="UniProtKB-KW"/>
</dbReference>
<evidence type="ECO:0000259" key="8">
    <source>
        <dbReference type="PROSITE" id="PS51194"/>
    </source>
</evidence>
<feature type="domain" description="Helicase C-terminal" evidence="8">
    <location>
        <begin position="750"/>
        <end position="907"/>
    </location>
</feature>
<dbReference type="InterPro" id="IPR014014">
    <property type="entry name" value="RNA_helicase_DEAD_Q_motif"/>
</dbReference>
<reference evidence="10" key="1">
    <citation type="submission" date="2023-08" db="EMBL/GenBank/DDBJ databases">
        <title>A de novo genome assembly of Solanum verrucosum Schlechtendal, a Mexican diploid species geographically isolated from the other diploid A-genome species in potato relatives.</title>
        <authorList>
            <person name="Hosaka K."/>
        </authorList>
    </citation>
    <scope>NUCLEOTIDE SEQUENCE</scope>
    <source>
        <tissue evidence="10">Young leaves</tissue>
    </source>
</reference>
<dbReference type="SUPFAM" id="SSF52540">
    <property type="entry name" value="P-loop containing nucleoside triphosphate hydrolases"/>
    <property type="match status" value="1"/>
</dbReference>
<evidence type="ECO:0000259" key="7">
    <source>
        <dbReference type="PROSITE" id="PS51192"/>
    </source>
</evidence>
<keyword evidence="1" id="KW-0547">Nucleotide-binding</keyword>
<evidence type="ECO:0000256" key="2">
    <source>
        <dbReference type="ARBA" id="ARBA00022801"/>
    </source>
</evidence>
<dbReference type="PROSITE" id="PS51195">
    <property type="entry name" value="Q_MOTIF"/>
    <property type="match status" value="1"/>
</dbReference>
<evidence type="ECO:0000256" key="6">
    <source>
        <dbReference type="SAM" id="MobiDB-lite"/>
    </source>
</evidence>
<dbReference type="InterPro" id="IPR027417">
    <property type="entry name" value="P-loop_NTPase"/>
</dbReference>
<evidence type="ECO:0000313" key="10">
    <source>
        <dbReference type="EMBL" id="WMV55401.1"/>
    </source>
</evidence>
<dbReference type="Proteomes" id="UP001234989">
    <property type="component" value="Chromosome 11"/>
</dbReference>
<protein>
    <recommendedName>
        <fullName evidence="12">DEAD-box ATP-dependent RNA helicase 50</fullName>
    </recommendedName>
</protein>
<feature type="region of interest" description="Disordered" evidence="6">
    <location>
        <begin position="73"/>
        <end position="122"/>
    </location>
</feature>
<keyword evidence="3" id="KW-0347">Helicase</keyword>
<dbReference type="PANTHER" id="PTHR47960">
    <property type="entry name" value="DEAD-BOX ATP-DEPENDENT RNA HELICASE 50"/>
    <property type="match status" value="1"/>
</dbReference>
<feature type="compositionally biased region" description="Polar residues" evidence="6">
    <location>
        <begin position="80"/>
        <end position="89"/>
    </location>
</feature>
<organism evidence="10 11">
    <name type="scientific">Solanum verrucosum</name>
    <dbReference type="NCBI Taxonomy" id="315347"/>
    <lineage>
        <taxon>Eukaryota</taxon>
        <taxon>Viridiplantae</taxon>
        <taxon>Streptophyta</taxon>
        <taxon>Embryophyta</taxon>
        <taxon>Tracheophyta</taxon>
        <taxon>Spermatophyta</taxon>
        <taxon>Magnoliopsida</taxon>
        <taxon>eudicotyledons</taxon>
        <taxon>Gunneridae</taxon>
        <taxon>Pentapetalae</taxon>
        <taxon>asterids</taxon>
        <taxon>lamiids</taxon>
        <taxon>Solanales</taxon>
        <taxon>Solanaceae</taxon>
        <taxon>Solanoideae</taxon>
        <taxon>Solaneae</taxon>
        <taxon>Solanum</taxon>
    </lineage>
</organism>
<feature type="region of interest" description="Disordered" evidence="6">
    <location>
        <begin position="136"/>
        <end position="200"/>
    </location>
</feature>
<dbReference type="CDD" id="cd00268">
    <property type="entry name" value="DEADc"/>
    <property type="match status" value="1"/>
</dbReference>
<dbReference type="GO" id="GO:0003676">
    <property type="term" value="F:nucleic acid binding"/>
    <property type="evidence" value="ECO:0007669"/>
    <property type="project" value="InterPro"/>
</dbReference>
<dbReference type="InterPro" id="IPR014001">
    <property type="entry name" value="Helicase_ATP-bd"/>
</dbReference>
<keyword evidence="11" id="KW-1185">Reference proteome</keyword>
<dbReference type="InterPro" id="IPR011545">
    <property type="entry name" value="DEAD/DEAH_box_helicase_dom"/>
</dbReference>
<dbReference type="Gene3D" id="3.40.50.300">
    <property type="entry name" value="P-loop containing nucleotide triphosphate hydrolases"/>
    <property type="match status" value="2"/>
</dbReference>
<evidence type="ECO:0000256" key="5">
    <source>
        <dbReference type="PROSITE-ProRule" id="PRU00552"/>
    </source>
</evidence>